<name>A0AC60PFG1_IXOPE</name>
<protein>
    <submittedName>
        <fullName evidence="1">Uncharacterized protein</fullName>
    </submittedName>
</protein>
<keyword evidence="2" id="KW-1185">Reference proteome</keyword>
<dbReference type="EMBL" id="JABSTQ010010735">
    <property type="protein sequence ID" value="KAG0418477.1"/>
    <property type="molecule type" value="Genomic_DNA"/>
</dbReference>
<comment type="caution">
    <text evidence="1">The sequence shown here is derived from an EMBL/GenBank/DDBJ whole genome shotgun (WGS) entry which is preliminary data.</text>
</comment>
<reference evidence="1 2" key="1">
    <citation type="journal article" date="2020" name="Cell">
        <title>Large-Scale Comparative Analyses of Tick Genomes Elucidate Their Genetic Diversity and Vector Capacities.</title>
        <authorList>
            <consortium name="Tick Genome and Microbiome Consortium (TIGMIC)"/>
            <person name="Jia N."/>
            <person name="Wang J."/>
            <person name="Shi W."/>
            <person name="Du L."/>
            <person name="Sun Y."/>
            <person name="Zhan W."/>
            <person name="Jiang J.F."/>
            <person name="Wang Q."/>
            <person name="Zhang B."/>
            <person name="Ji P."/>
            <person name="Bell-Sakyi L."/>
            <person name="Cui X.M."/>
            <person name="Yuan T.T."/>
            <person name="Jiang B.G."/>
            <person name="Yang W.F."/>
            <person name="Lam T.T."/>
            <person name="Chang Q.C."/>
            <person name="Ding S.J."/>
            <person name="Wang X.J."/>
            <person name="Zhu J.G."/>
            <person name="Ruan X.D."/>
            <person name="Zhao L."/>
            <person name="Wei J.T."/>
            <person name="Ye R.Z."/>
            <person name="Que T.C."/>
            <person name="Du C.H."/>
            <person name="Zhou Y.H."/>
            <person name="Cheng J.X."/>
            <person name="Dai P.F."/>
            <person name="Guo W.B."/>
            <person name="Han X.H."/>
            <person name="Huang E.J."/>
            <person name="Li L.F."/>
            <person name="Wei W."/>
            <person name="Gao Y.C."/>
            <person name="Liu J.Z."/>
            <person name="Shao H.Z."/>
            <person name="Wang X."/>
            <person name="Wang C.C."/>
            <person name="Yang T.C."/>
            <person name="Huo Q.B."/>
            <person name="Li W."/>
            <person name="Chen H.Y."/>
            <person name="Chen S.E."/>
            <person name="Zhou L.G."/>
            <person name="Ni X.B."/>
            <person name="Tian J.H."/>
            <person name="Sheng Y."/>
            <person name="Liu T."/>
            <person name="Pan Y.S."/>
            <person name="Xia L.Y."/>
            <person name="Li J."/>
            <person name="Zhao F."/>
            <person name="Cao W.C."/>
        </authorList>
    </citation>
    <scope>NUCLEOTIDE SEQUENCE [LARGE SCALE GENOMIC DNA]</scope>
    <source>
        <strain evidence="1">Iper-2018</strain>
    </source>
</reference>
<proteinExistence type="predicted"/>
<organism evidence="1 2">
    <name type="scientific">Ixodes persulcatus</name>
    <name type="common">Taiga tick</name>
    <dbReference type="NCBI Taxonomy" id="34615"/>
    <lineage>
        <taxon>Eukaryota</taxon>
        <taxon>Metazoa</taxon>
        <taxon>Ecdysozoa</taxon>
        <taxon>Arthropoda</taxon>
        <taxon>Chelicerata</taxon>
        <taxon>Arachnida</taxon>
        <taxon>Acari</taxon>
        <taxon>Parasitiformes</taxon>
        <taxon>Ixodida</taxon>
        <taxon>Ixodoidea</taxon>
        <taxon>Ixodidae</taxon>
        <taxon>Ixodinae</taxon>
        <taxon>Ixodes</taxon>
    </lineage>
</organism>
<sequence length="73" mass="8248">MFLASVRLSTGVSSGVYPRQRELPQETTTPLMNELMMVNAADVPYFDERSLTFTVSSSHYPSQHPIKRIGFQV</sequence>
<evidence type="ECO:0000313" key="2">
    <source>
        <dbReference type="Proteomes" id="UP000805193"/>
    </source>
</evidence>
<dbReference type="Proteomes" id="UP000805193">
    <property type="component" value="Unassembled WGS sequence"/>
</dbReference>
<accession>A0AC60PFG1</accession>
<gene>
    <name evidence="1" type="ORF">HPB47_004825</name>
</gene>
<evidence type="ECO:0000313" key="1">
    <source>
        <dbReference type="EMBL" id="KAG0418477.1"/>
    </source>
</evidence>